<dbReference type="RefSeq" id="WP_113868218.1">
    <property type="nucleotide sequence ID" value="NZ_BAABQN010000003.1"/>
</dbReference>
<gene>
    <name evidence="1" type="ORF">DES48_1049</name>
</gene>
<comment type="caution">
    <text evidence="1">The sequence shown here is derived from an EMBL/GenBank/DDBJ whole genome shotgun (WGS) entry which is preliminary data.</text>
</comment>
<dbReference type="AlphaFoldDB" id="A0A366EAF3"/>
<dbReference type="Proteomes" id="UP000252254">
    <property type="component" value="Unassembled WGS sequence"/>
</dbReference>
<dbReference type="STRING" id="200904.GCA_900168775_02200"/>
<proteinExistence type="predicted"/>
<keyword evidence="2" id="KW-1185">Reference proteome</keyword>
<evidence type="ECO:0000313" key="1">
    <source>
        <dbReference type="EMBL" id="RBO99341.1"/>
    </source>
</evidence>
<protein>
    <recommendedName>
        <fullName evidence="3">Nuclease-like protein</fullName>
    </recommendedName>
</protein>
<accession>A0A366EAF3</accession>
<name>A0A366EAF3_9BACI</name>
<dbReference type="EMBL" id="QNRI01000004">
    <property type="protein sequence ID" value="RBO99341.1"/>
    <property type="molecule type" value="Genomic_DNA"/>
</dbReference>
<sequence>MTQLIKLENYISRYEKDPFHYPGQFIRLKQENWKKLIIQWELQKEQDMLPITEEKEEDMPVSRWKKFFQRREQMEETTDDAFTLPTSKQDLKQYFLDTLLPFQLRWASTTINEMSFLDRYYYEDLTLRYFLQRFPDTFFLLYNPVFKLKNATIDAEIILITPVGITIISMIERPSSVKIIAGDDRTWYTEENNIQTKFLSPILGLKRTETVIKSILGTIDTEFPVKKIVLSRTNDMEFQIEPYLTQFIGKGQHETWLQEQRNLVSPLKYTQLKVADALLSHCDSVAVKRPEWQQEEMDDFSPLN</sequence>
<organism evidence="1 2">
    <name type="scientific">Paraliobacillus ryukyuensis</name>
    <dbReference type="NCBI Taxonomy" id="200904"/>
    <lineage>
        <taxon>Bacteria</taxon>
        <taxon>Bacillati</taxon>
        <taxon>Bacillota</taxon>
        <taxon>Bacilli</taxon>
        <taxon>Bacillales</taxon>
        <taxon>Bacillaceae</taxon>
        <taxon>Paraliobacillus</taxon>
    </lineage>
</organism>
<dbReference type="OrthoDB" id="2433183at2"/>
<reference evidence="1 2" key="1">
    <citation type="submission" date="2018-06" db="EMBL/GenBank/DDBJ databases">
        <title>Genomic Encyclopedia of Type Strains, Phase IV (KMG-IV): sequencing the most valuable type-strain genomes for metagenomic binning, comparative biology and taxonomic classification.</title>
        <authorList>
            <person name="Goeker M."/>
        </authorList>
    </citation>
    <scope>NUCLEOTIDE SEQUENCE [LARGE SCALE GENOMIC DNA]</scope>
    <source>
        <strain evidence="1 2">DSM 15140</strain>
    </source>
</reference>
<evidence type="ECO:0000313" key="2">
    <source>
        <dbReference type="Proteomes" id="UP000252254"/>
    </source>
</evidence>
<evidence type="ECO:0008006" key="3">
    <source>
        <dbReference type="Google" id="ProtNLM"/>
    </source>
</evidence>